<evidence type="ECO:0008006" key="4">
    <source>
        <dbReference type="Google" id="ProtNLM"/>
    </source>
</evidence>
<gene>
    <name evidence="2" type="ORF">FPZ22_10420</name>
</gene>
<dbReference type="Proteomes" id="UP000316584">
    <property type="component" value="Chromosome"/>
</dbReference>
<sequence>MNTTLQRAIVLSLLVLLMAATRSHVFTHFTPVPDASWAVFLIGGFHLRAWARWAFPALMALAVLIDYVVISRQGIDFFSHYCVSPGYWMLVPAHAAMWAGGHWLRSRYEGASAAALARAAMAVVLATAVCHLFAQGGFYWLSPAVAEPTVAGWAANYGHWFLPYLGATAMFVAVAAIAQAVSEAVARHAAPARRHGRR</sequence>
<name>A0A518N5P4_9GAMM</name>
<evidence type="ECO:0000313" key="2">
    <source>
        <dbReference type="EMBL" id="QDW67246.1"/>
    </source>
</evidence>
<evidence type="ECO:0000313" key="3">
    <source>
        <dbReference type="Proteomes" id="UP000316584"/>
    </source>
</evidence>
<accession>A0A518N5P4</accession>
<dbReference type="AlphaFoldDB" id="A0A518N5P4"/>
<dbReference type="EMBL" id="CP042218">
    <property type="protein sequence ID" value="QDW67246.1"/>
    <property type="molecule type" value="Genomic_DNA"/>
</dbReference>
<proteinExistence type="predicted"/>
<organism evidence="2 3">
    <name type="scientific">Luteimonas granuli</name>
    <dbReference type="NCBI Taxonomy" id="1176533"/>
    <lineage>
        <taxon>Bacteria</taxon>
        <taxon>Pseudomonadati</taxon>
        <taxon>Pseudomonadota</taxon>
        <taxon>Gammaproteobacteria</taxon>
        <taxon>Lysobacterales</taxon>
        <taxon>Lysobacteraceae</taxon>
        <taxon>Luteimonas</taxon>
    </lineage>
</organism>
<keyword evidence="1" id="KW-0812">Transmembrane</keyword>
<dbReference type="RefSeq" id="WP_144892755.1">
    <property type="nucleotide sequence ID" value="NZ_CP042218.1"/>
</dbReference>
<protein>
    <recommendedName>
        <fullName evidence="4">Cobalamin ABC transporter</fullName>
    </recommendedName>
</protein>
<keyword evidence="1" id="KW-1133">Transmembrane helix</keyword>
<evidence type="ECO:0000256" key="1">
    <source>
        <dbReference type="SAM" id="Phobius"/>
    </source>
</evidence>
<keyword evidence="1" id="KW-0472">Membrane</keyword>
<keyword evidence="3" id="KW-1185">Reference proteome</keyword>
<dbReference type="KEGG" id="lug:FPZ22_10420"/>
<reference evidence="2 3" key="1">
    <citation type="submission" date="2019-07" db="EMBL/GenBank/DDBJ databases">
        <title>Full genome sequence of Luteimonas sp. Gr-4.</title>
        <authorList>
            <person name="Im W.-T."/>
        </authorList>
    </citation>
    <scope>NUCLEOTIDE SEQUENCE [LARGE SCALE GENOMIC DNA]</scope>
    <source>
        <strain evidence="2 3">Gr-4</strain>
    </source>
</reference>
<feature type="transmembrane region" description="Helical" evidence="1">
    <location>
        <begin position="115"/>
        <end position="141"/>
    </location>
</feature>
<dbReference type="OrthoDB" id="9787530at2"/>
<feature type="transmembrane region" description="Helical" evidence="1">
    <location>
        <begin position="161"/>
        <end position="186"/>
    </location>
</feature>
<feature type="transmembrane region" description="Helical" evidence="1">
    <location>
        <begin position="50"/>
        <end position="70"/>
    </location>
</feature>